<evidence type="ECO:0000256" key="6">
    <source>
        <dbReference type="ARBA" id="ARBA00023200"/>
    </source>
</evidence>
<evidence type="ECO:0000256" key="4">
    <source>
        <dbReference type="ARBA" id="ARBA00022771"/>
    </source>
</evidence>
<evidence type="ECO:0000256" key="7">
    <source>
        <dbReference type="RuleBase" id="RU364029"/>
    </source>
</evidence>
<reference evidence="8 9" key="1">
    <citation type="submission" date="2018-02" db="EMBL/GenBank/DDBJ databases">
        <title>Complete genome sequence of MneRV2, the pig-tailed macaque RV2 rhadinovirus, and evolutionary relationship with rhesus macaque RRV and human herpesvirus 8/KSHV.</title>
        <authorList>
            <person name="Rose T.M."/>
            <person name="Bruce A.G."/>
        </authorList>
    </citation>
    <scope>NUCLEOTIDE SEQUENCE [LARGE SCALE GENOMIC DNA]</scope>
    <source>
        <strain evidence="8 9">J97167</strain>
    </source>
</reference>
<dbReference type="InterPro" id="IPR002597">
    <property type="entry name" value="Herpes_env"/>
</dbReference>
<comment type="similarity">
    <text evidence="1 7">Belongs to the herpesviridae UL32 protein family.</text>
</comment>
<comment type="function">
    <text evidence="7">Plays a role in efficient localization of neo-synthesized capsids to nuclear replication compartments, thereby controlling cleavage and packaging of virus genomic DNA.</text>
</comment>
<dbReference type="EMBL" id="KP265674">
    <property type="protein sequence ID" value="AJE29725.1"/>
    <property type="molecule type" value="Genomic_DNA"/>
</dbReference>
<keyword evidence="5" id="KW-0862">Zinc</keyword>
<keyword evidence="6 7" id="KW-1035">Host cytoplasm</keyword>
<dbReference type="GO" id="GO:0042025">
    <property type="term" value="C:host cell nucleus"/>
    <property type="evidence" value="ECO:0007669"/>
    <property type="project" value="UniProtKB-SubCell"/>
</dbReference>
<proteinExistence type="inferred from homology"/>
<accession>A0A0B5CYY1</accession>
<dbReference type="GO" id="GO:0030430">
    <property type="term" value="C:host cell cytoplasm"/>
    <property type="evidence" value="ECO:0007669"/>
    <property type="project" value="UniProtKB-SubCell"/>
</dbReference>
<evidence type="ECO:0000256" key="2">
    <source>
        <dbReference type="ARBA" id="ARBA00022562"/>
    </source>
</evidence>
<evidence type="ECO:0000313" key="8">
    <source>
        <dbReference type="EMBL" id="AJE29725.1"/>
    </source>
</evidence>
<comment type="subcellular location">
    <subcellularLocation>
        <location evidence="7">Host cytoplasm</location>
    </subcellularLocation>
    <subcellularLocation>
        <location evidence="7">Host nucleus</location>
    </subcellularLocation>
</comment>
<keyword evidence="3" id="KW-0479">Metal-binding</keyword>
<dbReference type="GO" id="GO:0019031">
    <property type="term" value="C:viral envelope"/>
    <property type="evidence" value="ECO:0007669"/>
    <property type="project" value="InterPro"/>
</dbReference>
<dbReference type="KEGG" id="vg:65099608"/>
<dbReference type="GO" id="GO:0008270">
    <property type="term" value="F:zinc ion binding"/>
    <property type="evidence" value="ECO:0007669"/>
    <property type="project" value="UniProtKB-KW"/>
</dbReference>
<evidence type="ECO:0000256" key="1">
    <source>
        <dbReference type="ARBA" id="ARBA00005235"/>
    </source>
</evidence>
<keyword evidence="2 7" id="KW-1048">Host nucleus</keyword>
<evidence type="ECO:0000313" key="9">
    <source>
        <dbReference type="Proteomes" id="UP000297089"/>
    </source>
</evidence>
<evidence type="ECO:0000256" key="5">
    <source>
        <dbReference type="ARBA" id="ARBA00022833"/>
    </source>
</evidence>
<evidence type="ECO:0000256" key="3">
    <source>
        <dbReference type="ARBA" id="ARBA00022723"/>
    </source>
</evidence>
<dbReference type="Pfam" id="PF01673">
    <property type="entry name" value="Herpes_env"/>
    <property type="match status" value="2"/>
</dbReference>
<protein>
    <recommendedName>
        <fullName evidence="7">Packaging protein UL32</fullName>
    </recommendedName>
</protein>
<dbReference type="Proteomes" id="UP000297089">
    <property type="component" value="Segment"/>
</dbReference>
<gene>
    <name evidence="8" type="primary">ORF68</name>
</gene>
<name>A0A0B5CYY1_9GAMA</name>
<sequence length="457" mass="51334">MFIPWQLETLARHRSSLRGLVEQSFLPGTPEEAFGSPVLIHTQDSLQPASSCRVCNVLFELVRTFPPPNSFFEDYGCLCLTCLYAPRSWTATVMVAADLLELIHTYFPRYVQEGPVYAHQRLLGIDVQLHFFTTRCFRPIDKEQILHTSHLIFLQTEFIRGMLEGAIPGSFCFKTSWPRTDKDNQQPTVSCCASGGDNPAVQGGGLPEDLEEVFNSAEATGKPSLLDIFLSAWAESQLISPDIQRAFVNSQPPDFPTPDDADQARGPCLMHPTLNLKTKNNTASICVLCECLAAHPDAGSVLRDLRRDILENMENNVKLVNRISYILNDPDSLAHVRDEHLRAVIKSCSAQEIHKHFFCDPLCVLNTSSHCPAVLFKCPPTEKYKKLKARLAIGEFLDCNRVFDCETLQTLTVLFKGSQLCKIGKTTSLEITRELGLQLRRHNIQITHPFQTSNLYI</sequence>
<organism evidence="8 9">
    <name type="scientific">macacine gammaherpesvirus 12</name>
    <dbReference type="NCBI Taxonomy" id="2560571"/>
    <lineage>
        <taxon>Viruses</taxon>
        <taxon>Duplodnaviria</taxon>
        <taxon>Heunggongvirae</taxon>
        <taxon>Peploviricota</taxon>
        <taxon>Herviviricetes</taxon>
        <taxon>Herpesvirales</taxon>
        <taxon>Orthoherpesviridae</taxon>
        <taxon>Gammaherpesvirinae</taxon>
        <taxon>Rhadinovirus</taxon>
        <taxon>Rhadinovirus macacinegamma12</taxon>
    </lineage>
</organism>
<keyword evidence="4" id="KW-0863">Zinc-finger</keyword>
<keyword evidence="9" id="KW-1185">Reference proteome</keyword>
<dbReference type="PROSITE" id="PS51988">
    <property type="entry name" value="HERPESVIRUS_UL32"/>
    <property type="match status" value="1"/>
</dbReference>